<feature type="region of interest" description="Disordered" evidence="1">
    <location>
        <begin position="1"/>
        <end position="27"/>
    </location>
</feature>
<accession>A0A7Y9DWG4</accession>
<evidence type="ECO:0000256" key="1">
    <source>
        <dbReference type="SAM" id="MobiDB-lite"/>
    </source>
</evidence>
<dbReference type="Proteomes" id="UP000535890">
    <property type="component" value="Unassembled WGS sequence"/>
</dbReference>
<feature type="transmembrane region" description="Helical" evidence="2">
    <location>
        <begin position="78"/>
        <end position="97"/>
    </location>
</feature>
<name>A0A7Y9DWG4_9PSEU</name>
<evidence type="ECO:0000313" key="4">
    <source>
        <dbReference type="Proteomes" id="UP000535890"/>
    </source>
</evidence>
<keyword evidence="2" id="KW-1133">Transmembrane helix</keyword>
<proteinExistence type="predicted"/>
<evidence type="ECO:0000256" key="2">
    <source>
        <dbReference type="SAM" id="Phobius"/>
    </source>
</evidence>
<dbReference type="EMBL" id="JACCBN010000001">
    <property type="protein sequence ID" value="NYD36770.1"/>
    <property type="molecule type" value="Genomic_DNA"/>
</dbReference>
<reference evidence="3 4" key="1">
    <citation type="submission" date="2020-07" db="EMBL/GenBank/DDBJ databases">
        <title>Sequencing the genomes of 1000 actinobacteria strains.</title>
        <authorList>
            <person name="Klenk H.-P."/>
        </authorList>
    </citation>
    <scope>NUCLEOTIDE SEQUENCE [LARGE SCALE GENOMIC DNA]</scope>
    <source>
        <strain evidence="3 4">DSM 45772</strain>
    </source>
</reference>
<sequence length="98" mass="10749">MSRRHADTGDTPLVPPPSWRRDDEPADDGCRRRVVLDGDHTRCGHGYGAHDRRIPGGPRDACSLCDCPGYHPDFRPAFLVLGVLILVVTALVLIFGAF</sequence>
<keyword evidence="2" id="KW-0472">Membrane</keyword>
<gene>
    <name evidence="3" type="ORF">BJ983_002872</name>
</gene>
<evidence type="ECO:0000313" key="3">
    <source>
        <dbReference type="EMBL" id="NYD36770.1"/>
    </source>
</evidence>
<comment type="caution">
    <text evidence="3">The sequence shown here is derived from an EMBL/GenBank/DDBJ whole genome shotgun (WGS) entry which is preliminary data.</text>
</comment>
<dbReference type="AlphaFoldDB" id="A0A7Y9DWG4"/>
<organism evidence="3 4">
    <name type="scientific">Actinomycetospora corticicola</name>
    <dbReference type="NCBI Taxonomy" id="663602"/>
    <lineage>
        <taxon>Bacteria</taxon>
        <taxon>Bacillati</taxon>
        <taxon>Actinomycetota</taxon>
        <taxon>Actinomycetes</taxon>
        <taxon>Pseudonocardiales</taxon>
        <taxon>Pseudonocardiaceae</taxon>
        <taxon>Actinomycetospora</taxon>
    </lineage>
</organism>
<dbReference type="RefSeq" id="WP_179794396.1">
    <property type="nucleotide sequence ID" value="NZ_BAABHP010000021.1"/>
</dbReference>
<keyword evidence="2" id="KW-0812">Transmembrane</keyword>
<protein>
    <submittedName>
        <fullName evidence="3">Uncharacterized protein</fullName>
    </submittedName>
</protein>
<keyword evidence="4" id="KW-1185">Reference proteome</keyword>